<dbReference type="AlphaFoldDB" id="A0A939E1Z4"/>
<dbReference type="RefSeq" id="WP_207279512.1">
    <property type="nucleotide sequence ID" value="NZ_JAFLEQ010000017.1"/>
</dbReference>
<organism evidence="1 2">
    <name type="scientific">Corynebacterium mendelii</name>
    <dbReference type="NCBI Taxonomy" id="2765362"/>
    <lineage>
        <taxon>Bacteria</taxon>
        <taxon>Bacillati</taxon>
        <taxon>Actinomycetota</taxon>
        <taxon>Actinomycetes</taxon>
        <taxon>Mycobacteriales</taxon>
        <taxon>Corynebacteriaceae</taxon>
        <taxon>Corynebacterium</taxon>
    </lineage>
</organism>
<evidence type="ECO:0000313" key="1">
    <source>
        <dbReference type="EMBL" id="MBN9645026.1"/>
    </source>
</evidence>
<comment type="caution">
    <text evidence="1">The sequence shown here is derived from an EMBL/GenBank/DDBJ whole genome shotgun (WGS) entry which is preliminary data.</text>
</comment>
<name>A0A939E1Z4_9CORY</name>
<reference evidence="1" key="1">
    <citation type="submission" date="2021-03" db="EMBL/GenBank/DDBJ databases">
        <authorList>
            <person name="Sun Q."/>
        </authorList>
    </citation>
    <scope>NUCLEOTIDE SEQUENCE</scope>
    <source>
        <strain evidence="1">CCM 8862</strain>
    </source>
</reference>
<sequence length="255" mass="26605">MGKRRTGRWAVIVLAVCVLGAWIADTVAAARVEKTISSTIRQDNTTAGEPRVWVGGTPYLLALATGTVPTVAIDMGDVDVPDFGLVTLRTDATGITVTPQQVLGGDWQGATAKYLVHSMRLDGTSLGAQLGMDDLQISNPVDISPMGEPQTEALLTGTPPGVDDRFSVLVKLRITAGVVSITPLEIRSSPQVGPAVQQQALNAFTWSSDSADLPIGGRASSIQCTGGSILIQSATDNVRLNHDNLSPRPGIPATG</sequence>
<dbReference type="EMBL" id="JAFLEQ010000017">
    <property type="protein sequence ID" value="MBN9645026.1"/>
    <property type="molecule type" value="Genomic_DNA"/>
</dbReference>
<keyword evidence="2" id="KW-1185">Reference proteome</keyword>
<evidence type="ECO:0000313" key="2">
    <source>
        <dbReference type="Proteomes" id="UP000664332"/>
    </source>
</evidence>
<dbReference type="Pfam" id="PF11209">
    <property type="entry name" value="LmeA"/>
    <property type="match status" value="1"/>
</dbReference>
<dbReference type="InterPro" id="IPR021373">
    <property type="entry name" value="DUF2993"/>
</dbReference>
<protein>
    <submittedName>
        <fullName evidence="1">DUF2993 domain-containing protein</fullName>
    </submittedName>
</protein>
<gene>
    <name evidence="1" type="ORF">JZY06_10465</name>
</gene>
<proteinExistence type="predicted"/>
<dbReference type="Proteomes" id="UP000664332">
    <property type="component" value="Unassembled WGS sequence"/>
</dbReference>
<accession>A0A939E1Z4</accession>